<keyword evidence="2" id="KW-1185">Reference proteome</keyword>
<evidence type="ECO:0000313" key="2">
    <source>
        <dbReference type="Proteomes" id="UP000279259"/>
    </source>
</evidence>
<dbReference type="Proteomes" id="UP000279259">
    <property type="component" value="Unassembled WGS sequence"/>
</dbReference>
<sequence>MELENDSLRLRLADLPPDLLLKISAVSTLPLNPLLDYKLLVLRSPHTRDPPALERHLRTYRFLFALASRLHADLSNKAGFALRQTRLHGLGHKHKRCYTCSYSGALAGKPSRADWLGVYEIYTVLGIQLAGFLSRSKRREMIAWGVTKINFPGEGEWKEHPEVLNPPERAMVNIRASLLSVRHLLDADTDVEAIKDIEDFAGYVRKLVESKQGVHEDHTAHSGQSVHRRPLPEHFDSLVFHGHPTPSRRQALDDIVRLIRTDMPADQLAKRCEMVVRTEPNELDEGTYLVRRMIEGMKGLAREVALLANTVCTSTT</sequence>
<dbReference type="EMBL" id="RSCD01000006">
    <property type="protein sequence ID" value="RSH92446.1"/>
    <property type="molecule type" value="Genomic_DNA"/>
</dbReference>
<organism evidence="1 2">
    <name type="scientific">Saitozyma podzolica</name>
    <dbReference type="NCBI Taxonomy" id="1890683"/>
    <lineage>
        <taxon>Eukaryota</taxon>
        <taxon>Fungi</taxon>
        <taxon>Dikarya</taxon>
        <taxon>Basidiomycota</taxon>
        <taxon>Agaricomycotina</taxon>
        <taxon>Tremellomycetes</taxon>
        <taxon>Tremellales</taxon>
        <taxon>Trimorphomycetaceae</taxon>
        <taxon>Saitozyma</taxon>
    </lineage>
</organism>
<name>A0A427YMZ8_9TREE</name>
<gene>
    <name evidence="1" type="ORF">EHS25_008862</name>
</gene>
<proteinExistence type="predicted"/>
<evidence type="ECO:0000313" key="1">
    <source>
        <dbReference type="EMBL" id="RSH92446.1"/>
    </source>
</evidence>
<dbReference type="OrthoDB" id="10324529at2759"/>
<accession>A0A427YMZ8</accession>
<reference evidence="1 2" key="1">
    <citation type="submission" date="2018-11" db="EMBL/GenBank/DDBJ databases">
        <title>Genome sequence of Saitozyma podzolica DSM 27192.</title>
        <authorList>
            <person name="Aliyu H."/>
            <person name="Gorte O."/>
            <person name="Ochsenreither K."/>
        </authorList>
    </citation>
    <scope>NUCLEOTIDE SEQUENCE [LARGE SCALE GENOMIC DNA]</scope>
    <source>
        <strain evidence="1 2">DSM 27192</strain>
    </source>
</reference>
<dbReference type="AlphaFoldDB" id="A0A427YMZ8"/>
<protein>
    <submittedName>
        <fullName evidence="1">Uncharacterized protein</fullName>
    </submittedName>
</protein>
<comment type="caution">
    <text evidence="1">The sequence shown here is derived from an EMBL/GenBank/DDBJ whole genome shotgun (WGS) entry which is preliminary data.</text>
</comment>